<proteinExistence type="predicted"/>
<evidence type="ECO:0000313" key="9">
    <source>
        <dbReference type="Proteomes" id="UP000253915"/>
    </source>
</evidence>
<dbReference type="Proteomes" id="UP000253915">
    <property type="component" value="Unassembled WGS sequence"/>
</dbReference>
<feature type="transmembrane region" description="Helical" evidence="4">
    <location>
        <begin position="157"/>
        <end position="180"/>
    </location>
</feature>
<name>A0A369NBZ9_EGGLN</name>
<keyword evidence="2 6" id="KW-0238">DNA-binding</keyword>
<evidence type="ECO:0000256" key="3">
    <source>
        <dbReference type="ARBA" id="ARBA00023163"/>
    </source>
</evidence>
<evidence type="ECO:0000259" key="5">
    <source>
        <dbReference type="PROSITE" id="PS50043"/>
    </source>
</evidence>
<feature type="transmembrane region" description="Helical" evidence="4">
    <location>
        <begin position="192"/>
        <end position="210"/>
    </location>
</feature>
<evidence type="ECO:0000313" key="6">
    <source>
        <dbReference type="EMBL" id="RDB88357.1"/>
    </source>
</evidence>
<dbReference type="InterPro" id="IPR036388">
    <property type="entry name" value="WH-like_DNA-bd_sf"/>
</dbReference>
<evidence type="ECO:0000256" key="2">
    <source>
        <dbReference type="ARBA" id="ARBA00023125"/>
    </source>
</evidence>
<dbReference type="InterPro" id="IPR016032">
    <property type="entry name" value="Sig_transdc_resp-reg_C-effctor"/>
</dbReference>
<evidence type="ECO:0000313" key="7">
    <source>
        <dbReference type="EMBL" id="RDC41593.1"/>
    </source>
</evidence>
<evidence type="ECO:0000256" key="4">
    <source>
        <dbReference type="SAM" id="Phobius"/>
    </source>
</evidence>
<comment type="caution">
    <text evidence="6">The sequence shown here is derived from an EMBL/GenBank/DDBJ whole genome shotgun (WGS) entry which is preliminary data.</text>
</comment>
<keyword evidence="4" id="KW-0472">Membrane</keyword>
<evidence type="ECO:0000256" key="1">
    <source>
        <dbReference type="ARBA" id="ARBA00023015"/>
    </source>
</evidence>
<dbReference type="Proteomes" id="UP000253857">
    <property type="component" value="Unassembled WGS sequence"/>
</dbReference>
<evidence type="ECO:0000313" key="8">
    <source>
        <dbReference type="Proteomes" id="UP000253857"/>
    </source>
</evidence>
<feature type="transmembrane region" description="Helical" evidence="4">
    <location>
        <begin position="34"/>
        <end position="54"/>
    </location>
</feature>
<feature type="domain" description="HTH luxR-type" evidence="5">
    <location>
        <begin position="224"/>
        <end position="289"/>
    </location>
</feature>
<keyword evidence="1" id="KW-0805">Transcription regulation</keyword>
<dbReference type="PRINTS" id="PR00038">
    <property type="entry name" value="HTHLUXR"/>
</dbReference>
<reference evidence="8 9" key="1">
    <citation type="journal article" date="2018" name="Elife">
        <title>Discovery and characterization of a prevalent human gut bacterial enzyme sufficient for the inactivation of a family of plant toxins.</title>
        <authorList>
            <person name="Koppel N."/>
            <person name="Bisanz J.E."/>
            <person name="Pandelia M.E."/>
            <person name="Turnbaugh P.J."/>
            <person name="Balskus E.P."/>
        </authorList>
    </citation>
    <scope>NUCLEOTIDE SEQUENCE [LARGE SCALE GENOMIC DNA]</scope>
    <source>
        <strain evidence="7 9">16A</strain>
        <strain evidence="6 8">FAA1-1-60AUCSF</strain>
    </source>
</reference>
<dbReference type="GO" id="GO:0003677">
    <property type="term" value="F:DNA binding"/>
    <property type="evidence" value="ECO:0007669"/>
    <property type="project" value="UniProtKB-KW"/>
</dbReference>
<dbReference type="GO" id="GO:0006355">
    <property type="term" value="P:regulation of DNA-templated transcription"/>
    <property type="evidence" value="ECO:0007669"/>
    <property type="project" value="InterPro"/>
</dbReference>
<dbReference type="PANTHER" id="PTHR44688">
    <property type="entry name" value="DNA-BINDING TRANSCRIPTIONAL ACTIVATOR DEVR_DOSR"/>
    <property type="match status" value="1"/>
</dbReference>
<dbReference type="PANTHER" id="PTHR44688:SF16">
    <property type="entry name" value="DNA-BINDING TRANSCRIPTIONAL ACTIVATOR DEVR_DOSR"/>
    <property type="match status" value="1"/>
</dbReference>
<accession>A0A369NBZ9</accession>
<feature type="transmembrane region" description="Helical" evidence="4">
    <location>
        <begin position="6"/>
        <end position="27"/>
    </location>
</feature>
<dbReference type="Pfam" id="PF00196">
    <property type="entry name" value="GerE"/>
    <property type="match status" value="1"/>
</dbReference>
<dbReference type="EMBL" id="PPTY01000002">
    <property type="protein sequence ID" value="RDB88357.1"/>
    <property type="molecule type" value="Genomic_DNA"/>
</dbReference>
<protein>
    <submittedName>
        <fullName evidence="6">DNA-binding response regulator</fullName>
    </submittedName>
</protein>
<dbReference type="CDD" id="cd06170">
    <property type="entry name" value="LuxR_C_like"/>
    <property type="match status" value="1"/>
</dbReference>
<dbReference type="EMBL" id="PPUQ01000001">
    <property type="protein sequence ID" value="RDC41593.1"/>
    <property type="molecule type" value="Genomic_DNA"/>
</dbReference>
<feature type="transmembrane region" description="Helical" evidence="4">
    <location>
        <begin position="103"/>
        <end position="120"/>
    </location>
</feature>
<dbReference type="Gene3D" id="1.10.10.10">
    <property type="entry name" value="Winged helix-like DNA-binding domain superfamily/Winged helix DNA-binding domain"/>
    <property type="match status" value="1"/>
</dbReference>
<keyword evidence="4" id="KW-1133">Transmembrane helix</keyword>
<dbReference type="RefSeq" id="WP_009608299.1">
    <property type="nucleotide sequence ID" value="NZ_AP031442.1"/>
</dbReference>
<dbReference type="AlphaFoldDB" id="A0A369NBZ9"/>
<dbReference type="PROSITE" id="PS50043">
    <property type="entry name" value="HTH_LUXR_2"/>
    <property type="match status" value="1"/>
</dbReference>
<dbReference type="InterPro" id="IPR000792">
    <property type="entry name" value="Tscrpt_reg_LuxR_C"/>
</dbReference>
<feature type="transmembrane region" description="Helical" evidence="4">
    <location>
        <begin position="74"/>
        <end position="91"/>
    </location>
</feature>
<keyword evidence="3" id="KW-0804">Transcription</keyword>
<sequence length="300" mass="33953">MTYPVFLYNMLLAATYVVLAVVFFWLHRSRSSRLAWWLMILFACSFVDNGTYFMKEVFTALGHPDPLFATFYQAAEALFIACYPFIIRMISGCFYDDMPSKRSMVVLGAACAVATALGVAAPVVPYSVFGTVYPLLYAWVFLRLIPKMDGVWPKAVVVSLVVLHVIDATCRVLGVEAVLFWENRDLLVETCWAIYVGCAVYIAWTLLHTVEQPYLPNVDMSFRRFLDAYGLSGREGEIVKLLMEGETNQGICNKLYIAAGTVKAHNHSIYKKLGIENRSQVLLKYTDYLERSAQEARLFC</sequence>
<keyword evidence="4" id="KW-0812">Transmembrane</keyword>
<gene>
    <name evidence="7" type="ORF">C1853_00655</name>
    <name evidence="6" type="ORF">C1871_02670</name>
</gene>
<dbReference type="SUPFAM" id="SSF46894">
    <property type="entry name" value="C-terminal effector domain of the bipartite response regulators"/>
    <property type="match status" value="1"/>
</dbReference>
<organism evidence="6 8">
    <name type="scientific">Eggerthella lenta</name>
    <name type="common">Eubacterium lentum</name>
    <dbReference type="NCBI Taxonomy" id="84112"/>
    <lineage>
        <taxon>Bacteria</taxon>
        <taxon>Bacillati</taxon>
        <taxon>Actinomycetota</taxon>
        <taxon>Coriobacteriia</taxon>
        <taxon>Eggerthellales</taxon>
        <taxon>Eggerthellaceae</taxon>
        <taxon>Eggerthella</taxon>
    </lineage>
</organism>
<dbReference type="SMART" id="SM00421">
    <property type="entry name" value="HTH_LUXR"/>
    <property type="match status" value="1"/>
</dbReference>